<dbReference type="EMBL" id="JAIWYP010000009">
    <property type="protein sequence ID" value="KAH3771037.1"/>
    <property type="molecule type" value="Genomic_DNA"/>
</dbReference>
<dbReference type="Proteomes" id="UP000828390">
    <property type="component" value="Unassembled WGS sequence"/>
</dbReference>
<dbReference type="AlphaFoldDB" id="A0A9D4IFZ5"/>
<protein>
    <submittedName>
        <fullName evidence="2">Uncharacterized protein</fullName>
    </submittedName>
</protein>
<organism evidence="2 3">
    <name type="scientific">Dreissena polymorpha</name>
    <name type="common">Zebra mussel</name>
    <name type="synonym">Mytilus polymorpha</name>
    <dbReference type="NCBI Taxonomy" id="45954"/>
    <lineage>
        <taxon>Eukaryota</taxon>
        <taxon>Metazoa</taxon>
        <taxon>Spiralia</taxon>
        <taxon>Lophotrochozoa</taxon>
        <taxon>Mollusca</taxon>
        <taxon>Bivalvia</taxon>
        <taxon>Autobranchia</taxon>
        <taxon>Heteroconchia</taxon>
        <taxon>Euheterodonta</taxon>
        <taxon>Imparidentia</taxon>
        <taxon>Neoheterodontei</taxon>
        <taxon>Myida</taxon>
        <taxon>Dreissenoidea</taxon>
        <taxon>Dreissenidae</taxon>
        <taxon>Dreissena</taxon>
    </lineage>
</organism>
<accession>A0A9D4IFZ5</accession>
<proteinExistence type="predicted"/>
<name>A0A9D4IFZ5_DREPO</name>
<keyword evidence="3" id="KW-1185">Reference proteome</keyword>
<gene>
    <name evidence="2" type="ORF">DPMN_172337</name>
</gene>
<evidence type="ECO:0000256" key="1">
    <source>
        <dbReference type="SAM" id="MobiDB-lite"/>
    </source>
</evidence>
<sequence>MKNTVATEKQYIMEKGEDRPPGSRQAEEHHLHQDQHHHPYMYQTGETAQVGADIRKLNCHKISE</sequence>
<comment type="caution">
    <text evidence="2">The sequence shown here is derived from an EMBL/GenBank/DDBJ whole genome shotgun (WGS) entry which is preliminary data.</text>
</comment>
<evidence type="ECO:0000313" key="3">
    <source>
        <dbReference type="Proteomes" id="UP000828390"/>
    </source>
</evidence>
<reference evidence="2" key="1">
    <citation type="journal article" date="2019" name="bioRxiv">
        <title>The Genome of the Zebra Mussel, Dreissena polymorpha: A Resource for Invasive Species Research.</title>
        <authorList>
            <person name="McCartney M.A."/>
            <person name="Auch B."/>
            <person name="Kono T."/>
            <person name="Mallez S."/>
            <person name="Zhang Y."/>
            <person name="Obille A."/>
            <person name="Becker A."/>
            <person name="Abrahante J.E."/>
            <person name="Garbe J."/>
            <person name="Badalamenti J.P."/>
            <person name="Herman A."/>
            <person name="Mangelson H."/>
            <person name="Liachko I."/>
            <person name="Sullivan S."/>
            <person name="Sone E.D."/>
            <person name="Koren S."/>
            <person name="Silverstein K.A.T."/>
            <person name="Beckman K.B."/>
            <person name="Gohl D.M."/>
        </authorList>
    </citation>
    <scope>NUCLEOTIDE SEQUENCE</scope>
    <source>
        <strain evidence="2">Duluth1</strain>
        <tissue evidence="2">Whole animal</tissue>
    </source>
</reference>
<feature type="compositionally biased region" description="Basic and acidic residues" evidence="1">
    <location>
        <begin position="11"/>
        <end position="37"/>
    </location>
</feature>
<feature type="region of interest" description="Disordered" evidence="1">
    <location>
        <begin position="1"/>
        <end position="38"/>
    </location>
</feature>
<reference evidence="2" key="2">
    <citation type="submission" date="2020-11" db="EMBL/GenBank/DDBJ databases">
        <authorList>
            <person name="McCartney M.A."/>
            <person name="Auch B."/>
            <person name="Kono T."/>
            <person name="Mallez S."/>
            <person name="Becker A."/>
            <person name="Gohl D.M."/>
            <person name="Silverstein K.A.T."/>
            <person name="Koren S."/>
            <person name="Bechman K.B."/>
            <person name="Herman A."/>
            <person name="Abrahante J.E."/>
            <person name="Garbe J."/>
        </authorList>
    </citation>
    <scope>NUCLEOTIDE SEQUENCE</scope>
    <source>
        <strain evidence="2">Duluth1</strain>
        <tissue evidence="2">Whole animal</tissue>
    </source>
</reference>
<evidence type="ECO:0000313" key="2">
    <source>
        <dbReference type="EMBL" id="KAH3771037.1"/>
    </source>
</evidence>